<dbReference type="RefSeq" id="WP_031502411.1">
    <property type="nucleotide sequence ID" value="NC_022795.1"/>
</dbReference>
<dbReference type="AlphaFoldDB" id="A0A0X1KUF5"/>
<dbReference type="PATRIC" id="fig|1123384.7.peg.1895"/>
<keyword evidence="2" id="KW-1185">Reference proteome</keyword>
<dbReference type="STRING" id="1123384.AJ81_09415"/>
<proteinExistence type="predicted"/>
<dbReference type="KEGG" id="phy:AJ81_09415"/>
<dbReference type="EMBL" id="CP007141">
    <property type="protein sequence ID" value="AJC74904.1"/>
    <property type="molecule type" value="Genomic_DNA"/>
</dbReference>
<reference evidence="1 2" key="1">
    <citation type="submission" date="2014-01" db="EMBL/GenBank/DDBJ databases">
        <title>Genome sequencing of Thermotog hypogea.</title>
        <authorList>
            <person name="Zhang X."/>
            <person name="Alvare G."/>
            <person name="Fristensky B."/>
            <person name="Chen L."/>
            <person name="Suen T."/>
            <person name="Chen Q."/>
            <person name="Ma K."/>
        </authorList>
    </citation>
    <scope>NUCLEOTIDE SEQUENCE [LARGE SCALE GENOMIC DNA]</scope>
    <source>
        <strain evidence="1 2">DSM 11164</strain>
    </source>
</reference>
<dbReference type="Proteomes" id="UP000077469">
    <property type="component" value="Chromosome"/>
</dbReference>
<dbReference type="PaxDb" id="1123384-AJ81_09415"/>
<gene>
    <name evidence="1" type="ORF">AJ81_09415</name>
</gene>
<protein>
    <submittedName>
        <fullName evidence="1">Uncharacterized protein</fullName>
    </submittedName>
</protein>
<accession>A0A0X1KUF5</accession>
<evidence type="ECO:0000313" key="2">
    <source>
        <dbReference type="Proteomes" id="UP000077469"/>
    </source>
</evidence>
<sequence>MKKAYLSNLKLYDSPDARFPLDFHQVLGKKKAIFVEFLSLDARELLAWNLFGDLAMPQQIEQILSLVPADKTLRLREENVSLEHLTLPSNVSVLEVHDSEFDKFSSNPVEVEKPLFCVKEDELSVFIESSVRGCKPVLRESFSTFEDGQVLYTIEPLSEDKIEEFAKIHFHVLNSYRVPKNDLERRLLGRIPEKFRALFVEILDLQG</sequence>
<organism evidence="1 2">
    <name type="scientific">Pseudothermotoga hypogea DSM 11164 = NBRC 106472</name>
    <dbReference type="NCBI Taxonomy" id="1123384"/>
    <lineage>
        <taxon>Bacteria</taxon>
        <taxon>Thermotogati</taxon>
        <taxon>Thermotogota</taxon>
        <taxon>Thermotogae</taxon>
        <taxon>Thermotogales</taxon>
        <taxon>Thermotogaceae</taxon>
        <taxon>Pseudothermotoga</taxon>
    </lineage>
</organism>
<name>A0A0X1KUF5_9THEM</name>
<evidence type="ECO:0000313" key="1">
    <source>
        <dbReference type="EMBL" id="AJC74904.1"/>
    </source>
</evidence>
<dbReference type="OrthoDB" id="46785at2"/>